<feature type="transmembrane region" description="Helical" evidence="1">
    <location>
        <begin position="163"/>
        <end position="185"/>
    </location>
</feature>
<protein>
    <submittedName>
        <fullName evidence="2">DUF4386 domain-containing protein</fullName>
    </submittedName>
</protein>
<evidence type="ECO:0000313" key="2">
    <source>
        <dbReference type="EMBL" id="TCC31829.1"/>
    </source>
</evidence>
<dbReference type="Proteomes" id="UP000294225">
    <property type="component" value="Unassembled WGS sequence"/>
</dbReference>
<feature type="transmembrane region" description="Helical" evidence="1">
    <location>
        <begin position="40"/>
        <end position="63"/>
    </location>
</feature>
<dbReference type="Pfam" id="PF14329">
    <property type="entry name" value="DUF4386"/>
    <property type="match status" value="2"/>
</dbReference>
<evidence type="ECO:0000256" key="1">
    <source>
        <dbReference type="SAM" id="Phobius"/>
    </source>
</evidence>
<reference evidence="2 3" key="1">
    <citation type="submission" date="2019-02" db="EMBL/GenBank/DDBJ databases">
        <title>Kribbella capetownensis sp. nov. and Kribbella speibonae sp. nov., isolated from soil.</title>
        <authorList>
            <person name="Curtis S.M."/>
            <person name="Norton I."/>
            <person name="Everest G.J."/>
            <person name="Meyers P.R."/>
        </authorList>
    </citation>
    <scope>NUCLEOTIDE SEQUENCE [LARGE SCALE GENOMIC DNA]</scope>
    <source>
        <strain evidence="2 3">YM55</strain>
    </source>
</reference>
<keyword evidence="1" id="KW-0812">Transmembrane</keyword>
<comment type="caution">
    <text evidence="2">The sequence shown here is derived from an EMBL/GenBank/DDBJ whole genome shotgun (WGS) entry which is preliminary data.</text>
</comment>
<dbReference type="RefSeq" id="WP_131499321.1">
    <property type="nucleotide sequence ID" value="NZ_SJKC01000006.1"/>
</dbReference>
<feature type="transmembrane region" description="Helical" evidence="1">
    <location>
        <begin position="107"/>
        <end position="125"/>
    </location>
</feature>
<dbReference type="EMBL" id="SJKC01000006">
    <property type="protein sequence ID" value="TCC31829.1"/>
    <property type="molecule type" value="Genomic_DNA"/>
</dbReference>
<keyword evidence="1" id="KW-0472">Membrane</keyword>
<dbReference type="InterPro" id="IPR025495">
    <property type="entry name" value="DUF4386"/>
</dbReference>
<sequence>MSRRKIAVAVGTLFVVQMVTALFGTSLIQAFVDGDTDRAPLTAGVVLMLCSGIAVVGIGLLMYQVLKEFNRRLAFWYPVLRITELTVSAVCGIYLLAQLTVVPYHLLWVYIPTGIGGLILTYLLFASRLVPRPIAVLGFIGYLSLSVGVPLDLLGVLDMNEGAGLALLAPGGLFEFVFMPIWLFAKGFGAPPLVRRQARTSAAVAGA</sequence>
<proteinExistence type="predicted"/>
<name>A0A4R0IGW4_9ACTN</name>
<accession>A0A4R0IGW4</accession>
<evidence type="ECO:0000313" key="3">
    <source>
        <dbReference type="Proteomes" id="UP000294225"/>
    </source>
</evidence>
<feature type="transmembrane region" description="Helical" evidence="1">
    <location>
        <begin position="75"/>
        <end position="95"/>
    </location>
</feature>
<organism evidence="2 3">
    <name type="scientific">Kribbella speibonae</name>
    <dbReference type="NCBI Taxonomy" id="1572660"/>
    <lineage>
        <taxon>Bacteria</taxon>
        <taxon>Bacillati</taxon>
        <taxon>Actinomycetota</taxon>
        <taxon>Actinomycetes</taxon>
        <taxon>Propionibacteriales</taxon>
        <taxon>Kribbellaceae</taxon>
        <taxon>Kribbella</taxon>
    </lineage>
</organism>
<dbReference type="AlphaFoldDB" id="A0A4R0IGW4"/>
<keyword evidence="1" id="KW-1133">Transmembrane helix</keyword>
<gene>
    <name evidence="2" type="ORF">E0H92_35455</name>
</gene>
<feature type="transmembrane region" description="Helical" evidence="1">
    <location>
        <begin position="134"/>
        <end position="157"/>
    </location>
</feature>